<gene>
    <name evidence="1" type="ORF">P8T80_01420</name>
</gene>
<keyword evidence="2" id="KW-1185">Reference proteome</keyword>
<sequence>MAALGKEHHAIDRLAYVSELVSLFGRRMDAVLTFVDDVPDVLRERLIEAFTSVKQEVRKQCETVGVAASGGDMTTYPSGQPMWEYIGVGTYRLIPPGDKHTHALYRSEVV</sequence>
<organism evidence="1 2">
    <name type="scientific">Corynebacterium rouxii</name>
    <dbReference type="NCBI Taxonomy" id="2719119"/>
    <lineage>
        <taxon>Bacteria</taxon>
        <taxon>Bacillati</taxon>
        <taxon>Actinomycetota</taxon>
        <taxon>Actinomycetes</taxon>
        <taxon>Mycobacteriales</taxon>
        <taxon>Corynebacteriaceae</taxon>
        <taxon>Corynebacterium</taxon>
    </lineage>
</organism>
<dbReference type="Proteomes" id="UP001265983">
    <property type="component" value="Unassembled WGS sequence"/>
</dbReference>
<evidence type="ECO:0000313" key="2">
    <source>
        <dbReference type="Proteomes" id="UP001265983"/>
    </source>
</evidence>
<reference evidence="1 2" key="1">
    <citation type="submission" date="2023-03" db="EMBL/GenBank/DDBJ databases">
        <title>Whole genome sequence of the first Corynebacterium rouxii strains isolated in Brazil: a recent member of Corynebacterium diphtheriae complex.</title>
        <authorList>
            <person name="Vieira V."/>
            <person name="Ramos J.N."/>
            <person name="Araujo M.R.B."/>
            <person name="Baio P.V."/>
            <person name="Sant'Anna L.O."/>
            <person name="Veras J.F.C."/>
            <person name="Vieira E.M.D."/>
            <person name="Sousa M.A.B."/>
            <person name="Camargo C.H."/>
            <person name="Sacchi C.T."/>
            <person name="Campos K.R."/>
            <person name="Santos M.B.N."/>
            <person name="Bokermann S."/>
            <person name="Alvim L.B."/>
            <person name="Santos L.S."/>
            <person name="Mattos-Guaraldi A.L."/>
        </authorList>
    </citation>
    <scope>NUCLEOTIDE SEQUENCE [LARGE SCALE GENOMIC DNA]</scope>
    <source>
        <strain evidence="1 2">70862</strain>
    </source>
</reference>
<proteinExistence type="predicted"/>
<dbReference type="EMBL" id="JARUHM010000003">
    <property type="protein sequence ID" value="MDT9410062.1"/>
    <property type="molecule type" value="Genomic_DNA"/>
</dbReference>
<comment type="caution">
    <text evidence="1">The sequence shown here is derived from an EMBL/GenBank/DDBJ whole genome shotgun (WGS) entry which is preliminary data.</text>
</comment>
<protein>
    <submittedName>
        <fullName evidence="1">Uncharacterized protein</fullName>
    </submittedName>
</protein>
<dbReference type="RefSeq" id="WP_315643130.1">
    <property type="nucleotide sequence ID" value="NZ_JARUHM010000003.1"/>
</dbReference>
<accession>A0ABU3PJP5</accession>
<evidence type="ECO:0000313" key="1">
    <source>
        <dbReference type="EMBL" id="MDT9410062.1"/>
    </source>
</evidence>
<name>A0ABU3PJP5_9CORY</name>